<dbReference type="InterPro" id="IPR050250">
    <property type="entry name" value="Macrolide_Exporter_MacB"/>
</dbReference>
<evidence type="ECO:0000256" key="5">
    <source>
        <dbReference type="ARBA" id="ARBA00023136"/>
    </source>
</evidence>
<keyword evidence="11" id="KW-1185">Reference proteome</keyword>
<keyword evidence="2" id="KW-1003">Cell membrane</keyword>
<dbReference type="OrthoDB" id="9770036at2"/>
<keyword evidence="3 7" id="KW-0812">Transmembrane</keyword>
<dbReference type="EMBL" id="CP007243">
    <property type="protein sequence ID" value="AIA31175.1"/>
    <property type="molecule type" value="Genomic_DNA"/>
</dbReference>
<dbReference type="KEGG" id="lfp:Y981_11850"/>
<gene>
    <name evidence="10" type="ORF">Y981_11850</name>
</gene>
<dbReference type="HOGENOM" id="CLU_000604_8_0_0"/>
<evidence type="ECO:0000256" key="6">
    <source>
        <dbReference type="ARBA" id="ARBA00038076"/>
    </source>
</evidence>
<protein>
    <submittedName>
        <fullName evidence="10">Multidrug ABC transporter substrate-binding protein</fullName>
    </submittedName>
</protein>
<sequence length="402" mass="42683">MNIAGLAFRSLARNPFRTILTMLGIVIGTAAVILLVSLGMGARHLVLDSINNLGPNLLIVIPGSVTDSGAQVGGGTDTTLTLDDARAIREGCPSVLEDSAALRTAGQVLSGAANWSTVILGTESTYLAVRNWELSQGSFFTEKDVRAMSRVAILGRKVARRLFGFADPVGKWVQINHSPFQVIGILSPKGQSPMGMDQDDMVVIPITTLQTQIMGVTYVGVILANAVSTDGIETAKQEISRLLRIRHHIPPDGRPDFSVNPMSDITRTANRLSLILTVLLAAIASISLLVGGIGIMNIMLVSVRERTREIGIRMAIGARPGDIVTQFLVESAVLSLLGGLTGILLGAGGIFLFRDLVGWPAPFPIGFMTATLLFSGGIGVVFGLYPAVMASRLDPMVALRYE</sequence>
<proteinExistence type="inferred from homology"/>
<evidence type="ECO:0000313" key="10">
    <source>
        <dbReference type="EMBL" id="AIA31175.1"/>
    </source>
</evidence>
<dbReference type="AlphaFoldDB" id="A0A059XVN9"/>
<dbReference type="Proteomes" id="UP000027059">
    <property type="component" value="Chromosome"/>
</dbReference>
<evidence type="ECO:0000256" key="7">
    <source>
        <dbReference type="SAM" id="Phobius"/>
    </source>
</evidence>
<feature type="transmembrane region" description="Helical" evidence="7">
    <location>
        <begin position="365"/>
        <end position="388"/>
    </location>
</feature>
<evidence type="ECO:0000313" key="11">
    <source>
        <dbReference type="Proteomes" id="UP000027059"/>
    </source>
</evidence>
<feature type="domain" description="MacB-like periplasmic core" evidence="9">
    <location>
        <begin position="18"/>
        <end position="241"/>
    </location>
</feature>
<keyword evidence="5 7" id="KW-0472">Membrane</keyword>
<comment type="similarity">
    <text evidence="6">Belongs to the ABC-4 integral membrane protein family.</text>
</comment>
<dbReference type="Pfam" id="PF12704">
    <property type="entry name" value="MacB_PCD"/>
    <property type="match status" value="1"/>
</dbReference>
<dbReference type="RefSeq" id="WP_038506288.1">
    <property type="nucleotide sequence ID" value="NZ_CP007243.1"/>
</dbReference>
<dbReference type="InterPro" id="IPR003838">
    <property type="entry name" value="ABC3_permease_C"/>
</dbReference>
<dbReference type="InterPro" id="IPR025857">
    <property type="entry name" value="MacB_PCD"/>
</dbReference>
<comment type="subcellular location">
    <subcellularLocation>
        <location evidence="1">Cell membrane</location>
        <topology evidence="1">Multi-pass membrane protein</topology>
    </subcellularLocation>
</comment>
<evidence type="ECO:0000259" key="9">
    <source>
        <dbReference type="Pfam" id="PF12704"/>
    </source>
</evidence>
<dbReference type="Pfam" id="PF02687">
    <property type="entry name" value="FtsX"/>
    <property type="match status" value="1"/>
</dbReference>
<evidence type="ECO:0000256" key="1">
    <source>
        <dbReference type="ARBA" id="ARBA00004651"/>
    </source>
</evidence>
<dbReference type="GO" id="GO:0005886">
    <property type="term" value="C:plasma membrane"/>
    <property type="evidence" value="ECO:0007669"/>
    <property type="project" value="UniProtKB-SubCell"/>
</dbReference>
<evidence type="ECO:0000256" key="4">
    <source>
        <dbReference type="ARBA" id="ARBA00022989"/>
    </source>
</evidence>
<evidence type="ECO:0000256" key="3">
    <source>
        <dbReference type="ARBA" id="ARBA00022692"/>
    </source>
</evidence>
<evidence type="ECO:0000259" key="8">
    <source>
        <dbReference type="Pfam" id="PF02687"/>
    </source>
</evidence>
<feature type="domain" description="ABC3 transporter permease C-terminal" evidence="8">
    <location>
        <begin position="282"/>
        <end position="395"/>
    </location>
</feature>
<reference evidence="11" key="1">
    <citation type="submission" date="2014-02" db="EMBL/GenBank/DDBJ databases">
        <title>Complete genome sequence and comparative genomic analysis of the nitrogen-fixing bacterium Leptospirillum ferriphilum YSK.</title>
        <authorList>
            <person name="Guo X."/>
            <person name="Yin H."/>
            <person name="Liang Y."/>
            <person name="Hu Q."/>
            <person name="Ma L."/>
            <person name="Xiao Y."/>
            <person name="Zhang X."/>
            <person name="Qiu G."/>
            <person name="Liu X."/>
        </authorList>
    </citation>
    <scope>NUCLEOTIDE SEQUENCE [LARGE SCALE GENOMIC DNA]</scope>
    <source>
        <strain evidence="11">YSK</strain>
    </source>
</reference>
<keyword evidence="4 7" id="KW-1133">Transmembrane helix</keyword>
<feature type="transmembrane region" description="Helical" evidence="7">
    <location>
        <begin position="272"/>
        <end position="303"/>
    </location>
</feature>
<reference evidence="10 11" key="2">
    <citation type="journal article" date="2015" name="Biomed. Res. Int.">
        <title>Effects of Arsenite Resistance on the Growth and Functional Gene Expression of Leptospirillum ferriphilum and Acidithiobacillus thiooxidans in Pure Culture and Coculture.</title>
        <authorList>
            <person name="Jiang H."/>
            <person name="Liang Y."/>
            <person name="Yin H."/>
            <person name="Xiao Y."/>
            <person name="Guo X."/>
            <person name="Xu Y."/>
            <person name="Hu Q."/>
            <person name="Liu H."/>
            <person name="Liu X."/>
        </authorList>
    </citation>
    <scope>NUCLEOTIDE SEQUENCE [LARGE SCALE GENOMIC DNA]</scope>
    <source>
        <strain evidence="10 11">YSK</strain>
    </source>
</reference>
<dbReference type="GO" id="GO:0022857">
    <property type="term" value="F:transmembrane transporter activity"/>
    <property type="evidence" value="ECO:0007669"/>
    <property type="project" value="TreeGrafter"/>
</dbReference>
<dbReference type="PANTHER" id="PTHR30572:SF4">
    <property type="entry name" value="ABC TRANSPORTER PERMEASE YTRF"/>
    <property type="match status" value="1"/>
</dbReference>
<feature type="transmembrane region" description="Helical" evidence="7">
    <location>
        <begin position="324"/>
        <end position="353"/>
    </location>
</feature>
<dbReference type="PANTHER" id="PTHR30572">
    <property type="entry name" value="MEMBRANE COMPONENT OF TRANSPORTER-RELATED"/>
    <property type="match status" value="1"/>
</dbReference>
<evidence type="ECO:0000256" key="2">
    <source>
        <dbReference type="ARBA" id="ARBA00022475"/>
    </source>
</evidence>
<accession>A0A059XVN9</accession>
<organism evidence="10 11">
    <name type="scientific">Leptospirillum ferriphilum YSK</name>
    <dbReference type="NCBI Taxonomy" id="1441628"/>
    <lineage>
        <taxon>Bacteria</taxon>
        <taxon>Pseudomonadati</taxon>
        <taxon>Nitrospirota</taxon>
        <taxon>Nitrospiria</taxon>
        <taxon>Nitrospirales</taxon>
        <taxon>Nitrospiraceae</taxon>
        <taxon>Leptospirillum</taxon>
    </lineage>
</organism>
<feature type="transmembrane region" description="Helical" evidence="7">
    <location>
        <begin position="20"/>
        <end position="42"/>
    </location>
</feature>
<name>A0A059XVN9_9BACT</name>